<dbReference type="PANTHER" id="PTHR43877:SF2">
    <property type="entry name" value="AMINOALKYLPHOSPHONATE N-ACETYLTRANSFERASE-RELATED"/>
    <property type="match status" value="1"/>
</dbReference>
<dbReference type="Proteomes" id="UP000554837">
    <property type="component" value="Unassembled WGS sequence"/>
</dbReference>
<reference evidence="4 5" key="1">
    <citation type="submission" date="2020-08" db="EMBL/GenBank/DDBJ databases">
        <title>Genomic Encyclopedia of Type Strains, Phase IV (KMG-IV): sequencing the most valuable type-strain genomes for metagenomic binning, comparative biology and taxonomic classification.</title>
        <authorList>
            <person name="Goeker M."/>
        </authorList>
    </citation>
    <scope>NUCLEOTIDE SEQUENCE [LARGE SCALE GENOMIC DNA]</scope>
    <source>
        <strain evidence="4 5">DSM 23958</strain>
    </source>
</reference>
<name>A0A840S007_9BURK</name>
<dbReference type="Pfam" id="PF13508">
    <property type="entry name" value="Acetyltransf_7"/>
    <property type="match status" value="1"/>
</dbReference>
<gene>
    <name evidence="4" type="ORF">HNQ51_000426</name>
</gene>
<feature type="domain" description="N-acetyltransferase" evidence="3">
    <location>
        <begin position="2"/>
        <end position="141"/>
    </location>
</feature>
<evidence type="ECO:0000313" key="4">
    <source>
        <dbReference type="EMBL" id="MBB5203133.1"/>
    </source>
</evidence>
<evidence type="ECO:0000256" key="2">
    <source>
        <dbReference type="ARBA" id="ARBA00023315"/>
    </source>
</evidence>
<accession>A0A840S007</accession>
<dbReference type="GO" id="GO:0016747">
    <property type="term" value="F:acyltransferase activity, transferring groups other than amino-acyl groups"/>
    <property type="evidence" value="ECO:0007669"/>
    <property type="project" value="InterPro"/>
</dbReference>
<proteinExistence type="predicted"/>
<dbReference type="AlphaFoldDB" id="A0A840S007"/>
<comment type="caution">
    <text evidence="4">The sequence shown here is derived from an EMBL/GenBank/DDBJ whole genome shotgun (WGS) entry which is preliminary data.</text>
</comment>
<dbReference type="OrthoDB" id="9800945at2"/>
<dbReference type="SUPFAM" id="SSF55729">
    <property type="entry name" value="Acyl-CoA N-acyltransferases (Nat)"/>
    <property type="match status" value="1"/>
</dbReference>
<evidence type="ECO:0000259" key="3">
    <source>
        <dbReference type="PROSITE" id="PS51186"/>
    </source>
</evidence>
<dbReference type="CDD" id="cd04301">
    <property type="entry name" value="NAT_SF"/>
    <property type="match status" value="1"/>
</dbReference>
<evidence type="ECO:0000256" key="1">
    <source>
        <dbReference type="ARBA" id="ARBA00022679"/>
    </source>
</evidence>
<keyword evidence="1 4" id="KW-0808">Transferase</keyword>
<dbReference type="RefSeq" id="WP_138857791.1">
    <property type="nucleotide sequence ID" value="NZ_CP040709.1"/>
</dbReference>
<keyword evidence="5" id="KW-1185">Reference proteome</keyword>
<sequence>MTRIRRAEPQDATALQALYARCIAQADWLPEAARQAPNFAAVSVGETVLVAEGRDGALLGLVSVQPDDPFVHHLYVDPQAQGLGLGRALLAALDPLLPKPWRLKCVARNRQALRFYAREGWQEEGRGESSDGPYLLLRKNG</sequence>
<dbReference type="InterPro" id="IPR050832">
    <property type="entry name" value="Bact_Acetyltransf"/>
</dbReference>
<dbReference type="InterPro" id="IPR000182">
    <property type="entry name" value="GNAT_dom"/>
</dbReference>
<dbReference type="PROSITE" id="PS51186">
    <property type="entry name" value="GNAT"/>
    <property type="match status" value="1"/>
</dbReference>
<organism evidence="4 5">
    <name type="scientific">Inhella inkyongensis</name>
    <dbReference type="NCBI Taxonomy" id="392593"/>
    <lineage>
        <taxon>Bacteria</taxon>
        <taxon>Pseudomonadati</taxon>
        <taxon>Pseudomonadota</taxon>
        <taxon>Betaproteobacteria</taxon>
        <taxon>Burkholderiales</taxon>
        <taxon>Sphaerotilaceae</taxon>
        <taxon>Inhella</taxon>
    </lineage>
</organism>
<protein>
    <submittedName>
        <fullName evidence="4">GNAT superfamily N-acetyltransferase</fullName>
    </submittedName>
</protein>
<dbReference type="Gene3D" id="3.40.630.30">
    <property type="match status" value="1"/>
</dbReference>
<dbReference type="PANTHER" id="PTHR43877">
    <property type="entry name" value="AMINOALKYLPHOSPHONATE N-ACETYLTRANSFERASE-RELATED-RELATED"/>
    <property type="match status" value="1"/>
</dbReference>
<evidence type="ECO:0000313" key="5">
    <source>
        <dbReference type="Proteomes" id="UP000554837"/>
    </source>
</evidence>
<keyword evidence="2" id="KW-0012">Acyltransferase</keyword>
<dbReference type="EMBL" id="JACHHO010000001">
    <property type="protein sequence ID" value="MBB5203133.1"/>
    <property type="molecule type" value="Genomic_DNA"/>
</dbReference>
<dbReference type="InterPro" id="IPR016181">
    <property type="entry name" value="Acyl_CoA_acyltransferase"/>
</dbReference>